<feature type="compositionally biased region" description="Polar residues" evidence="1">
    <location>
        <begin position="19"/>
        <end position="32"/>
    </location>
</feature>
<feature type="compositionally biased region" description="Basic and acidic residues" evidence="1">
    <location>
        <begin position="1"/>
        <end position="11"/>
    </location>
</feature>
<keyword evidence="3" id="KW-1185">Reference proteome</keyword>
<organism evidence="2 3">
    <name type="scientific">Portunus trituberculatus</name>
    <name type="common">Swimming crab</name>
    <name type="synonym">Neptunus trituberculatus</name>
    <dbReference type="NCBI Taxonomy" id="210409"/>
    <lineage>
        <taxon>Eukaryota</taxon>
        <taxon>Metazoa</taxon>
        <taxon>Ecdysozoa</taxon>
        <taxon>Arthropoda</taxon>
        <taxon>Crustacea</taxon>
        <taxon>Multicrustacea</taxon>
        <taxon>Malacostraca</taxon>
        <taxon>Eumalacostraca</taxon>
        <taxon>Eucarida</taxon>
        <taxon>Decapoda</taxon>
        <taxon>Pleocyemata</taxon>
        <taxon>Brachyura</taxon>
        <taxon>Eubrachyura</taxon>
        <taxon>Portunoidea</taxon>
        <taxon>Portunidae</taxon>
        <taxon>Portuninae</taxon>
        <taxon>Portunus</taxon>
    </lineage>
</organism>
<gene>
    <name evidence="2" type="ORF">E2C01_057635</name>
</gene>
<proteinExistence type="predicted"/>
<evidence type="ECO:0000313" key="3">
    <source>
        <dbReference type="Proteomes" id="UP000324222"/>
    </source>
</evidence>
<dbReference type="AlphaFoldDB" id="A0A5B7H2H7"/>
<comment type="caution">
    <text evidence="2">The sequence shown here is derived from an EMBL/GenBank/DDBJ whole genome shotgun (WGS) entry which is preliminary data.</text>
</comment>
<protein>
    <submittedName>
        <fullName evidence="2">Uncharacterized protein</fullName>
    </submittedName>
</protein>
<sequence length="68" mass="7401">MPDGDPDFHNDDDPEEYNPNVQGQATGGSWSPEQEGVARKVGTDLLEEGGVGSCMGVVELYLKYQKEN</sequence>
<feature type="region of interest" description="Disordered" evidence="1">
    <location>
        <begin position="1"/>
        <end position="42"/>
    </location>
</feature>
<evidence type="ECO:0000313" key="2">
    <source>
        <dbReference type="EMBL" id="MPC63537.1"/>
    </source>
</evidence>
<dbReference type="EMBL" id="VSRR010020939">
    <property type="protein sequence ID" value="MPC63537.1"/>
    <property type="molecule type" value="Genomic_DNA"/>
</dbReference>
<evidence type="ECO:0000256" key="1">
    <source>
        <dbReference type="SAM" id="MobiDB-lite"/>
    </source>
</evidence>
<dbReference type="Proteomes" id="UP000324222">
    <property type="component" value="Unassembled WGS sequence"/>
</dbReference>
<accession>A0A5B7H2H7</accession>
<reference evidence="2 3" key="1">
    <citation type="submission" date="2019-05" db="EMBL/GenBank/DDBJ databases">
        <title>Another draft genome of Portunus trituberculatus and its Hox gene families provides insights of decapod evolution.</title>
        <authorList>
            <person name="Jeong J.-H."/>
            <person name="Song I."/>
            <person name="Kim S."/>
            <person name="Choi T."/>
            <person name="Kim D."/>
            <person name="Ryu S."/>
            <person name="Kim W."/>
        </authorList>
    </citation>
    <scope>NUCLEOTIDE SEQUENCE [LARGE SCALE GENOMIC DNA]</scope>
    <source>
        <tissue evidence="2">Muscle</tissue>
    </source>
</reference>
<name>A0A5B7H2H7_PORTR</name>